<name>W1P8W9_AMBTC</name>
<dbReference type="SUPFAM" id="SSF52402">
    <property type="entry name" value="Adenine nucleotide alpha hydrolases-like"/>
    <property type="match status" value="1"/>
</dbReference>
<dbReference type="HOGENOM" id="CLU_2240192_0_0_1"/>
<organism evidence="2 3">
    <name type="scientific">Amborella trichopoda</name>
    <dbReference type="NCBI Taxonomy" id="13333"/>
    <lineage>
        <taxon>Eukaryota</taxon>
        <taxon>Viridiplantae</taxon>
        <taxon>Streptophyta</taxon>
        <taxon>Embryophyta</taxon>
        <taxon>Tracheophyta</taxon>
        <taxon>Spermatophyta</taxon>
        <taxon>Magnoliopsida</taxon>
        <taxon>Amborellales</taxon>
        <taxon>Amborellaceae</taxon>
        <taxon>Amborella</taxon>
    </lineage>
</organism>
<feature type="domain" description="UspA" evidence="1">
    <location>
        <begin position="32"/>
        <end position="93"/>
    </location>
</feature>
<dbReference type="PANTHER" id="PTHR31964">
    <property type="entry name" value="ADENINE NUCLEOTIDE ALPHA HYDROLASES-LIKE SUPERFAMILY PROTEIN"/>
    <property type="match status" value="1"/>
</dbReference>
<gene>
    <name evidence="2" type="ORF">AMTR_s00003p00264130</name>
</gene>
<dbReference type="InterPro" id="IPR006016">
    <property type="entry name" value="UspA"/>
</dbReference>
<dbReference type="PANTHER" id="PTHR31964:SF122">
    <property type="entry name" value="OS02G0760500 PROTEIN"/>
    <property type="match status" value="1"/>
</dbReference>
<dbReference type="AlphaFoldDB" id="W1P8W9"/>
<evidence type="ECO:0000313" key="3">
    <source>
        <dbReference type="Proteomes" id="UP000017836"/>
    </source>
</evidence>
<dbReference type="Proteomes" id="UP000017836">
    <property type="component" value="Unassembled WGS sequence"/>
</dbReference>
<dbReference type="STRING" id="13333.W1P8W9"/>
<dbReference type="Gene3D" id="3.40.50.620">
    <property type="entry name" value="HUPs"/>
    <property type="match status" value="1"/>
</dbReference>
<protein>
    <recommendedName>
        <fullName evidence="1">UspA domain-containing protein</fullName>
    </recommendedName>
</protein>
<proteinExistence type="predicted"/>
<dbReference type="InterPro" id="IPR014729">
    <property type="entry name" value="Rossmann-like_a/b/a_fold"/>
</dbReference>
<reference evidence="3" key="1">
    <citation type="journal article" date="2013" name="Science">
        <title>The Amborella genome and the evolution of flowering plants.</title>
        <authorList>
            <consortium name="Amborella Genome Project"/>
        </authorList>
    </citation>
    <scope>NUCLEOTIDE SEQUENCE [LARGE SCALE GENOMIC DNA]</scope>
</reference>
<evidence type="ECO:0000313" key="2">
    <source>
        <dbReference type="EMBL" id="ERN03435.1"/>
    </source>
</evidence>
<evidence type="ECO:0000259" key="1">
    <source>
        <dbReference type="Pfam" id="PF00582"/>
    </source>
</evidence>
<dbReference type="EMBL" id="KI394358">
    <property type="protein sequence ID" value="ERN03435.1"/>
    <property type="molecule type" value="Genomic_DNA"/>
</dbReference>
<keyword evidence="3" id="KW-1185">Reference proteome</keyword>
<dbReference type="Gramene" id="ERN03435">
    <property type="protein sequence ID" value="ERN03435"/>
    <property type="gene ID" value="AMTR_s00003p00264130"/>
</dbReference>
<dbReference type="Pfam" id="PF00582">
    <property type="entry name" value="Usp"/>
    <property type="match status" value="1"/>
</dbReference>
<sequence>MKRYVKEILALVTVFCKTTRPRYSDLGREVLSNEPYRRTPNFTLAEAKSLVKAETMVLDGDPKEMICEAVEQTHADLLVVGSRGFEHFWELLVTTVLTMQNALSL</sequence>
<accession>W1P8W9</accession>